<sequence length="656" mass="76384">MFLTEVIQTPDLIKNPGEIPIEVATITQAVLELYEGRWDELMEVVTHRNFHSMPPETVCKHCLLAHAMSMGVEAFSKESSESLLIRMNESGNVRKNLAAHLVFSQAPDHLYRRFDITGDQEEYSQKANLIYNLIWGLEANQALASGELRQFHSSKLLRMIQEGRIDVIPPKNLRSKGMLARLIGMDPEEAELYEIDELEQLFQERLQDARASRRRQINDLYHERYNKLGPDQSFSYPQIQEIWGLDLKHMQAMRKRAEKEGVWSGNWMIIDKSPPNANVPKYWVHKDFLKYALRHVQNYWSEEFDPAVFEEEINIDIDTNTDYELVRAILIRRHVDLEEMKLRDAGFVTVHEMLDAFPHITTSQMDRSFHNYKMGSAGPVIRPRRLGIRTFVDPSEVLGVFPEDMPRNLNRVNLTSEDFAKLQKALDNGWALISELPTRFPHLKLNEIEIAAKQGRVSSMKVAGRVLVDPKNVLVVYPELVDDEVELSQALDRLVKQYPEELENRRAIHMAYLTVLMREREESESEGLEQQKHLKKSGGRNVVSLRDFIGWYEDEHRYAKKQNAYNPYEMYGFYTNEDVKKRVNSLIREIGELPESQSRKLRNFLRELSSFTKGGKRSGNDPIAHKEYILPRSGTRVLYYLWDDVQRKIDKIIGNP</sequence>
<organism evidence="1 2">
    <name type="scientific">candidate division WS6 bacterium GW2011_GWA2_37_6</name>
    <dbReference type="NCBI Taxonomy" id="1619087"/>
    <lineage>
        <taxon>Bacteria</taxon>
        <taxon>Candidatus Dojkabacteria</taxon>
    </lineage>
</organism>
<dbReference type="EMBL" id="LBTH01000068">
    <property type="protein sequence ID" value="KKQ34203.1"/>
    <property type="molecule type" value="Genomic_DNA"/>
</dbReference>
<dbReference type="Proteomes" id="UP000034852">
    <property type="component" value="Unassembled WGS sequence"/>
</dbReference>
<evidence type="ECO:0000313" key="2">
    <source>
        <dbReference type="Proteomes" id="UP000034852"/>
    </source>
</evidence>
<gene>
    <name evidence="1" type="ORF">US52_C0068G0005</name>
</gene>
<proteinExistence type="predicted"/>
<accession>A0A0G0GT17</accession>
<evidence type="ECO:0000313" key="1">
    <source>
        <dbReference type="EMBL" id="KKQ34203.1"/>
    </source>
</evidence>
<dbReference type="AlphaFoldDB" id="A0A0G0GT17"/>
<protein>
    <submittedName>
        <fullName evidence="1">Uncharacterized protein</fullName>
    </submittedName>
</protein>
<name>A0A0G0GT17_9BACT</name>
<reference evidence="1 2" key="1">
    <citation type="journal article" date="2015" name="Nature">
        <title>rRNA introns, odd ribosomes, and small enigmatic genomes across a large radiation of phyla.</title>
        <authorList>
            <person name="Brown C.T."/>
            <person name="Hug L.A."/>
            <person name="Thomas B.C."/>
            <person name="Sharon I."/>
            <person name="Castelle C.J."/>
            <person name="Singh A."/>
            <person name="Wilkins M.J."/>
            <person name="Williams K.H."/>
            <person name="Banfield J.F."/>
        </authorList>
    </citation>
    <scope>NUCLEOTIDE SEQUENCE [LARGE SCALE GENOMIC DNA]</scope>
</reference>
<comment type="caution">
    <text evidence="1">The sequence shown here is derived from an EMBL/GenBank/DDBJ whole genome shotgun (WGS) entry which is preliminary data.</text>
</comment>